<evidence type="ECO:0000313" key="1">
    <source>
        <dbReference type="EMBL" id="MBB5125977.1"/>
    </source>
</evidence>
<accession>A0A7W8BM48</accession>
<comment type="caution">
    <text evidence="1">The sequence shown here is derived from an EMBL/GenBank/DDBJ whole genome shotgun (WGS) entry which is preliminary data.</text>
</comment>
<protein>
    <submittedName>
        <fullName evidence="1">Uncharacterized lipoprotein YddW (UPF0748 family)</fullName>
    </submittedName>
</protein>
<dbReference type="AlphaFoldDB" id="A0A7W8BM48"/>
<organism evidence="1 2">
    <name type="scientific">Streptomyces griseoloalbus</name>
    <dbReference type="NCBI Taxonomy" id="67303"/>
    <lineage>
        <taxon>Bacteria</taxon>
        <taxon>Bacillati</taxon>
        <taxon>Actinomycetota</taxon>
        <taxon>Actinomycetes</taxon>
        <taxon>Kitasatosporales</taxon>
        <taxon>Streptomycetaceae</taxon>
        <taxon>Streptomyces</taxon>
    </lineage>
</organism>
<dbReference type="Proteomes" id="UP000568022">
    <property type="component" value="Unassembled WGS sequence"/>
</dbReference>
<keyword evidence="1" id="KW-0449">Lipoprotein</keyword>
<name>A0A7W8BM48_9ACTN</name>
<dbReference type="EMBL" id="JACHJE010000005">
    <property type="protein sequence ID" value="MBB5125977.1"/>
    <property type="molecule type" value="Genomic_DNA"/>
</dbReference>
<sequence length="57" mass="6373">MSTTVEPSSERSAAEVNEEIRALWLRSGGTLSVEQREEYQRLVQEWASALPQPARAA</sequence>
<proteinExistence type="predicted"/>
<evidence type="ECO:0000313" key="2">
    <source>
        <dbReference type="Proteomes" id="UP000568022"/>
    </source>
</evidence>
<gene>
    <name evidence="1" type="ORF">FHS32_002711</name>
</gene>
<reference evidence="1 2" key="1">
    <citation type="submission" date="2020-08" db="EMBL/GenBank/DDBJ databases">
        <title>Genomic Encyclopedia of Type Strains, Phase III (KMG-III): the genomes of soil and plant-associated and newly described type strains.</title>
        <authorList>
            <person name="Whitman W."/>
        </authorList>
    </citation>
    <scope>NUCLEOTIDE SEQUENCE [LARGE SCALE GENOMIC DNA]</scope>
    <source>
        <strain evidence="1 2">CECT 3226</strain>
    </source>
</reference>
<keyword evidence="2" id="KW-1185">Reference proteome</keyword>